<dbReference type="SUPFAM" id="SSF82693">
    <property type="entry name" value="Multidrug efflux transporter AcrB pore domain, PN1, PN2, PC1 and PC2 subdomains"/>
    <property type="match status" value="3"/>
</dbReference>
<keyword evidence="3" id="KW-1185">Reference proteome</keyword>
<dbReference type="Gene3D" id="3.30.70.1440">
    <property type="entry name" value="Multidrug efflux transporter AcrB pore domain"/>
    <property type="match status" value="1"/>
</dbReference>
<keyword evidence="1" id="KW-1133">Transmembrane helix</keyword>
<protein>
    <submittedName>
        <fullName evidence="2">Efflux RND transporter permease subunit</fullName>
    </submittedName>
</protein>
<dbReference type="InterPro" id="IPR027463">
    <property type="entry name" value="AcrB_DN_DC_subdom"/>
</dbReference>
<feature type="transmembrane region" description="Helical" evidence="1">
    <location>
        <begin position="551"/>
        <end position="572"/>
    </location>
</feature>
<evidence type="ECO:0000256" key="1">
    <source>
        <dbReference type="SAM" id="Phobius"/>
    </source>
</evidence>
<dbReference type="SUPFAM" id="SSF82866">
    <property type="entry name" value="Multidrug efflux transporter AcrB transmembrane domain"/>
    <property type="match status" value="2"/>
</dbReference>
<feature type="transmembrane region" description="Helical" evidence="1">
    <location>
        <begin position="954"/>
        <end position="974"/>
    </location>
</feature>
<keyword evidence="1" id="KW-0472">Membrane</keyword>
<dbReference type="Proteomes" id="UP001254608">
    <property type="component" value="Unassembled WGS sequence"/>
</dbReference>
<accession>A0ABU2WEV5</accession>
<feature type="transmembrane region" description="Helical" evidence="1">
    <location>
        <begin position="928"/>
        <end position="947"/>
    </location>
</feature>
<reference evidence="2 3" key="1">
    <citation type="submission" date="2023-09" db="EMBL/GenBank/DDBJ databases">
        <authorList>
            <person name="Rey-Velasco X."/>
        </authorList>
    </citation>
    <scope>NUCLEOTIDE SEQUENCE [LARGE SCALE GENOMIC DNA]</scope>
    <source>
        <strain evidence="2 3">W345</strain>
    </source>
</reference>
<proteinExistence type="predicted"/>
<name>A0ABU2WEV5_9GAMM</name>
<dbReference type="PANTHER" id="PTHR32063">
    <property type="match status" value="1"/>
</dbReference>
<feature type="transmembrane region" description="Helical" evidence="1">
    <location>
        <begin position="461"/>
        <end position="482"/>
    </location>
</feature>
<dbReference type="Gene3D" id="1.20.1640.10">
    <property type="entry name" value="Multidrug efflux transporter AcrB transmembrane domain"/>
    <property type="match status" value="2"/>
</dbReference>
<feature type="transmembrane region" description="Helical" evidence="1">
    <location>
        <begin position="357"/>
        <end position="376"/>
    </location>
</feature>
<evidence type="ECO:0000313" key="3">
    <source>
        <dbReference type="Proteomes" id="UP001254608"/>
    </source>
</evidence>
<dbReference type="PRINTS" id="PR00702">
    <property type="entry name" value="ACRIFLAVINRP"/>
</dbReference>
<dbReference type="EMBL" id="JAVRIC010000003">
    <property type="protein sequence ID" value="MDT0496403.1"/>
    <property type="molecule type" value="Genomic_DNA"/>
</dbReference>
<dbReference type="PANTHER" id="PTHR32063:SF16">
    <property type="entry name" value="CATION EFFLUX SYSTEM (ACRB_ACRD_ACRF FAMILY)"/>
    <property type="match status" value="1"/>
</dbReference>
<sequence length="1095" mass="119129">MSEQRMNIAGWLAGAFVQSKLTPVLVLAVLLLGVYAALTTPREENPQIVVPGAVVRFVLPGSTPLEMERLIVAPMEGHLREIDGVEHSYAMAGEGVGFVQLQFYVGEDEDVAIQRVLERVAAYRDTLPAGTLEPVVQRVDVDDVPIVTITLASAIYDDYALRRVAERMAERLSTLEHVSVTSVHGGREREIRLNLDPARMQAYGLTLGDGIAMVRASNLSARVGESVSGGERQDVYLKGHFTSVEAVRRMPLGEVGGQMIYLEDIGEVVDGPPDDPGFLTRLGFGYADARGAAAATRGELAAVTIAVAKKPNVNSVVVADSVLAMIEQMRARFVPAGVEVVTTRNDGLEADHTVDKLLFDLAVAVSAVMLVLIPFLGLRQALIVCVSVPLVLSLTVAMDGLLGVTINRISLFALILALGMLVDDAIVVIENIHRHYEHGTSDPVRTAVIAANEIGKPTTMATVTIVLVFASLQILTGMNGAFFEDISFNVSVAIACSLVAAYIVVPWACARWLRPHAAAHHEAAEQQSAWLHRNYERLISPLIRDRRRLRVARILVVLAMIGSFSMPVWQFVRPQGPAGPLSWGGVGIAIMPKDDRNTFAITLDLPENVPVETTDRVAREFGRIVARHPQVSHYLSFVGRPGVVDFSSQVSGGSNRFGPNMAEIRVNLVDKSLRGPTSMRVVEELREATAGLRARYPDMDVRFQESPPGPPTRATLMANIHGSDPETLHQLSALVKQRFGQTWGVIDLFDSEPADTQQIDIVVDKDKALLSGVTTADIEQTVRVLMSGMVVSEARLPGELRPVPIRVEVPREARIDPLRLANTFVKNRAGDPVPLSELTRVERRPSHRPIQRKDNERVTYVGGNVSNATAVVNVIMDLHRDLDGQQMAGVTLRTGNMTLNNQTPDTIAGYELLWDGEMRLTLDAAREMGAILGVVLLIIYLLLVANYRSFSLPLMGMTAIPFGLIGIFPGHWLVGLPFSMASMIGVVALAGVVIRNSLLIIDFVNDYQRQGRSLEEAVRMAGAVRLRPIALTALTVILGTLVLYRDPMFSGLATSLIFGTLASTVLTLLLLPPLYYRAALKHPEWAPPAAGQTTE</sequence>
<dbReference type="Gene3D" id="3.30.2090.10">
    <property type="entry name" value="Multidrug efflux transporter AcrB TolC docking domain, DN and DC subdomains"/>
    <property type="match status" value="2"/>
</dbReference>
<feature type="transmembrane region" description="Helical" evidence="1">
    <location>
        <begin position="488"/>
        <end position="510"/>
    </location>
</feature>
<dbReference type="RefSeq" id="WP_311363793.1">
    <property type="nucleotide sequence ID" value="NZ_JAVRIC010000003.1"/>
</dbReference>
<dbReference type="SUPFAM" id="SSF82714">
    <property type="entry name" value="Multidrug efflux transporter AcrB TolC docking domain, DN and DC subdomains"/>
    <property type="match status" value="2"/>
</dbReference>
<dbReference type="Gene3D" id="3.30.70.1320">
    <property type="entry name" value="Multidrug efflux transporter AcrB pore domain like"/>
    <property type="match status" value="1"/>
</dbReference>
<organism evidence="2 3">
    <name type="scientific">Banduia mediterranea</name>
    <dbReference type="NCBI Taxonomy" id="3075609"/>
    <lineage>
        <taxon>Bacteria</taxon>
        <taxon>Pseudomonadati</taxon>
        <taxon>Pseudomonadota</taxon>
        <taxon>Gammaproteobacteria</taxon>
        <taxon>Nevskiales</taxon>
        <taxon>Algiphilaceae</taxon>
        <taxon>Banduia</taxon>
    </lineage>
</organism>
<dbReference type="Pfam" id="PF00873">
    <property type="entry name" value="ACR_tran"/>
    <property type="match status" value="1"/>
</dbReference>
<comment type="caution">
    <text evidence="2">The sequence shown here is derived from an EMBL/GenBank/DDBJ whole genome shotgun (WGS) entry which is preliminary data.</text>
</comment>
<gene>
    <name evidence="2" type="ORF">RM530_03360</name>
</gene>
<feature type="transmembrane region" description="Helical" evidence="1">
    <location>
        <begin position="980"/>
        <end position="1004"/>
    </location>
</feature>
<feature type="transmembrane region" description="Helical" evidence="1">
    <location>
        <begin position="381"/>
        <end position="403"/>
    </location>
</feature>
<dbReference type="InterPro" id="IPR001036">
    <property type="entry name" value="Acrflvin-R"/>
</dbReference>
<feature type="transmembrane region" description="Helical" evidence="1">
    <location>
        <begin position="409"/>
        <end position="429"/>
    </location>
</feature>
<feature type="transmembrane region" description="Helical" evidence="1">
    <location>
        <begin position="1050"/>
        <end position="1071"/>
    </location>
</feature>
<dbReference type="Gene3D" id="3.30.70.1430">
    <property type="entry name" value="Multidrug efflux transporter AcrB pore domain"/>
    <property type="match status" value="2"/>
</dbReference>
<evidence type="ECO:0000313" key="2">
    <source>
        <dbReference type="EMBL" id="MDT0496403.1"/>
    </source>
</evidence>
<feature type="transmembrane region" description="Helical" evidence="1">
    <location>
        <begin position="1024"/>
        <end position="1044"/>
    </location>
</feature>
<keyword evidence="1" id="KW-0812">Transmembrane</keyword>